<dbReference type="Pfam" id="PF24681">
    <property type="entry name" value="Kelch_KLHDC2_KLHL20_DRC7"/>
    <property type="match status" value="2"/>
</dbReference>
<evidence type="ECO:0000256" key="1">
    <source>
        <dbReference type="ARBA" id="ARBA00022441"/>
    </source>
</evidence>
<dbReference type="OrthoDB" id="10251809at2759"/>
<comment type="caution">
    <text evidence="4">The sequence shown here is derived from an EMBL/GenBank/DDBJ whole genome shotgun (WGS) entry which is preliminary data.</text>
</comment>
<organism evidence="4 5">
    <name type="scientific">Nitzschia inconspicua</name>
    <dbReference type="NCBI Taxonomy" id="303405"/>
    <lineage>
        <taxon>Eukaryota</taxon>
        <taxon>Sar</taxon>
        <taxon>Stramenopiles</taxon>
        <taxon>Ochrophyta</taxon>
        <taxon>Bacillariophyta</taxon>
        <taxon>Bacillariophyceae</taxon>
        <taxon>Bacillariophycidae</taxon>
        <taxon>Bacillariales</taxon>
        <taxon>Bacillariaceae</taxon>
        <taxon>Nitzschia</taxon>
    </lineage>
</organism>
<dbReference type="EMBL" id="JAGRRH010000010">
    <property type="protein sequence ID" value="KAG7362892.1"/>
    <property type="molecule type" value="Genomic_DNA"/>
</dbReference>
<dbReference type="PANTHER" id="PTHR46093:SF18">
    <property type="entry name" value="FIBRONECTIN TYPE-III DOMAIN-CONTAINING PROTEIN"/>
    <property type="match status" value="1"/>
</dbReference>
<keyword evidence="3" id="KW-0732">Signal</keyword>
<reference evidence="4" key="2">
    <citation type="submission" date="2021-04" db="EMBL/GenBank/DDBJ databases">
        <authorList>
            <person name="Podell S."/>
        </authorList>
    </citation>
    <scope>NUCLEOTIDE SEQUENCE</scope>
    <source>
        <strain evidence="4">Hildebrandi</strain>
    </source>
</reference>
<sequence length="373" mass="39496">MKKVLQHSFSLASVGWLSMCSVTLSSGLVVNQAHWTKADHPPGVSSPTFTKPPQVSGHVAVSSPNVPNIFLFGGLTGPAGSPVTNSLYEYDVGGWREITPKEGPLEQWPRQRMYTAASILEDGSDTAMYMFGGWDPGAPGSGGEFLKDIWKLDLVTKTWEDTGVKLPFPVSRHAACKVGKIIVIHTYQGVLVFEKDGNSIKLQETTGDSPVGLSMCAQVPLGDSGVLIFGGSTKIQQLSDAAYYLDTTSWEWTKLETVGDSVPSARASPCGAPVHGSSDQAVIFGGASLGSAGYEGGAGLTPLSDAWLVTVDKMAGTAKWKQLAMSDIGPEARLAATLTCIYGEGGKRILLQGGYDSTSKVTFSDPWVLCLDN</sequence>
<keyword evidence="2" id="KW-0677">Repeat</keyword>
<reference evidence="4" key="1">
    <citation type="journal article" date="2021" name="Sci. Rep.">
        <title>Diploid genomic architecture of Nitzschia inconspicua, an elite biomass production diatom.</title>
        <authorList>
            <person name="Oliver A."/>
            <person name="Podell S."/>
            <person name="Pinowska A."/>
            <person name="Traller J.C."/>
            <person name="Smith S.R."/>
            <person name="McClure R."/>
            <person name="Beliaev A."/>
            <person name="Bohutskyi P."/>
            <person name="Hill E.A."/>
            <person name="Rabines A."/>
            <person name="Zheng H."/>
            <person name="Allen L.Z."/>
            <person name="Kuo A."/>
            <person name="Grigoriev I.V."/>
            <person name="Allen A.E."/>
            <person name="Hazlebeck D."/>
            <person name="Allen E.E."/>
        </authorList>
    </citation>
    <scope>NUCLEOTIDE SEQUENCE</scope>
    <source>
        <strain evidence="4">Hildebrandi</strain>
    </source>
</reference>
<evidence type="ECO:0000256" key="3">
    <source>
        <dbReference type="SAM" id="SignalP"/>
    </source>
</evidence>
<dbReference type="SMART" id="SM00612">
    <property type="entry name" value="Kelch"/>
    <property type="match status" value="1"/>
</dbReference>
<feature type="chain" id="PRO_5039953634" evidence="3">
    <location>
        <begin position="28"/>
        <end position="373"/>
    </location>
</feature>
<gene>
    <name evidence="4" type="ORF">IV203_026252</name>
</gene>
<dbReference type="AlphaFoldDB" id="A0A9K3PWZ6"/>
<dbReference type="PANTHER" id="PTHR46093">
    <property type="entry name" value="ACYL-COA-BINDING DOMAIN-CONTAINING PROTEIN 5"/>
    <property type="match status" value="1"/>
</dbReference>
<evidence type="ECO:0000313" key="4">
    <source>
        <dbReference type="EMBL" id="KAG7362892.1"/>
    </source>
</evidence>
<feature type="signal peptide" evidence="3">
    <location>
        <begin position="1"/>
        <end position="27"/>
    </location>
</feature>
<protein>
    <submittedName>
        <fullName evidence="4">Galactose oxidase</fullName>
    </submittedName>
</protein>
<keyword evidence="1" id="KW-0880">Kelch repeat</keyword>
<name>A0A9K3PWZ6_9STRA</name>
<accession>A0A9K3PWZ6</accession>
<dbReference type="Proteomes" id="UP000693970">
    <property type="component" value="Unassembled WGS sequence"/>
</dbReference>
<keyword evidence="5" id="KW-1185">Reference proteome</keyword>
<evidence type="ECO:0000313" key="5">
    <source>
        <dbReference type="Proteomes" id="UP000693970"/>
    </source>
</evidence>
<proteinExistence type="predicted"/>
<dbReference type="InterPro" id="IPR006652">
    <property type="entry name" value="Kelch_1"/>
</dbReference>
<evidence type="ECO:0000256" key="2">
    <source>
        <dbReference type="ARBA" id="ARBA00022737"/>
    </source>
</evidence>